<dbReference type="EMBL" id="PDEM01000031">
    <property type="protein sequence ID" value="PHZ83889.1"/>
    <property type="molecule type" value="Genomic_DNA"/>
</dbReference>
<accession>A0A2G4YNI5</accession>
<proteinExistence type="predicted"/>
<dbReference type="InterPro" id="IPR011008">
    <property type="entry name" value="Dimeric_a/b-barrel"/>
</dbReference>
<comment type="caution">
    <text evidence="2">The sequence shown here is derived from an EMBL/GenBank/DDBJ whole genome shotgun (WGS) entry which is preliminary data.</text>
</comment>
<dbReference type="AlphaFoldDB" id="A0A2G4YNI5"/>
<reference evidence="2 3" key="1">
    <citation type="submission" date="2017-10" db="EMBL/GenBank/DDBJ databases">
        <title>Frigbacter circumglobatus gen. nov. sp. nov., isolated from sediment cultured in situ.</title>
        <authorList>
            <person name="Zhao Z."/>
        </authorList>
    </citation>
    <scope>NUCLEOTIDE SEQUENCE [LARGE SCALE GENOMIC DNA]</scope>
    <source>
        <strain evidence="2 3">ZYL</strain>
    </source>
</reference>
<evidence type="ECO:0000259" key="1">
    <source>
        <dbReference type="Pfam" id="PF07045"/>
    </source>
</evidence>
<dbReference type="OrthoDB" id="9806380at2"/>
<dbReference type="InParanoid" id="A0A2G4YNI5"/>
<name>A0A2G4YNI5_9PROT</name>
<dbReference type="InterPro" id="IPR010753">
    <property type="entry name" value="DUF1330"/>
</dbReference>
<organism evidence="2 3">
    <name type="scientific">Paremcibacter congregatus</name>
    <dbReference type="NCBI Taxonomy" id="2043170"/>
    <lineage>
        <taxon>Bacteria</taxon>
        <taxon>Pseudomonadati</taxon>
        <taxon>Pseudomonadota</taxon>
        <taxon>Alphaproteobacteria</taxon>
        <taxon>Emcibacterales</taxon>
        <taxon>Emcibacteraceae</taxon>
        <taxon>Paremcibacter</taxon>
    </lineage>
</organism>
<dbReference type="RefSeq" id="WP_099474986.1">
    <property type="nucleotide sequence ID" value="NZ_CP041025.1"/>
</dbReference>
<dbReference type="Gene3D" id="3.30.70.100">
    <property type="match status" value="1"/>
</dbReference>
<dbReference type="Proteomes" id="UP000229730">
    <property type="component" value="Unassembled WGS sequence"/>
</dbReference>
<evidence type="ECO:0000313" key="3">
    <source>
        <dbReference type="Proteomes" id="UP000229730"/>
    </source>
</evidence>
<evidence type="ECO:0000313" key="2">
    <source>
        <dbReference type="EMBL" id="PHZ83889.1"/>
    </source>
</evidence>
<sequence>MSAFMIATITVKKPEKFGQYLGAVQKLASLYNAEVLTKGKMIRNITGGDSTHAQTLIVQFPDIEAIDMLFNSVGYQSLIPLREEAADIIMTSYQSN</sequence>
<keyword evidence="3" id="KW-1185">Reference proteome</keyword>
<dbReference type="Pfam" id="PF07045">
    <property type="entry name" value="DUF1330"/>
    <property type="match status" value="1"/>
</dbReference>
<dbReference type="SUPFAM" id="SSF54909">
    <property type="entry name" value="Dimeric alpha+beta barrel"/>
    <property type="match status" value="1"/>
</dbReference>
<protein>
    <recommendedName>
        <fullName evidence="1">DUF1330 domain-containing protein</fullName>
    </recommendedName>
</protein>
<gene>
    <name evidence="2" type="ORF">CRD36_16195</name>
</gene>
<feature type="domain" description="DUF1330" evidence="1">
    <location>
        <begin position="2"/>
        <end position="88"/>
    </location>
</feature>